<dbReference type="SUPFAM" id="SSF47336">
    <property type="entry name" value="ACP-like"/>
    <property type="match status" value="1"/>
</dbReference>
<dbReference type="Gene3D" id="1.10.1200.10">
    <property type="entry name" value="ACP-like"/>
    <property type="match status" value="1"/>
</dbReference>
<reference evidence="2" key="2">
    <citation type="submission" date="2020-06" db="EMBL/GenBank/DDBJ databases">
        <title>Whole Genome Sequence of Bradyrhizobium sp. Strain 323S2.</title>
        <authorList>
            <person name="Bromfield E.S.P."/>
        </authorList>
    </citation>
    <scope>NUCLEOTIDE SEQUENCE [LARGE SCALE GENOMIC DNA]</scope>
    <source>
        <strain evidence="2">323S2</strain>
    </source>
</reference>
<evidence type="ECO:0000313" key="3">
    <source>
        <dbReference type="EMBL" id="UGX89520.1"/>
    </source>
</evidence>
<keyword evidence="3" id="KW-0614">Plasmid</keyword>
<organism evidence="2">
    <name type="scientific">Bradyrhizobium barranii subsp. barranii</name>
    <dbReference type="NCBI Taxonomy" id="2823807"/>
    <lineage>
        <taxon>Bacteria</taxon>
        <taxon>Pseudomonadati</taxon>
        <taxon>Pseudomonadota</taxon>
        <taxon>Alphaproteobacteria</taxon>
        <taxon>Hyphomicrobiales</taxon>
        <taxon>Nitrobacteraceae</taxon>
        <taxon>Bradyrhizobium</taxon>
        <taxon>Bradyrhizobium barranii</taxon>
    </lineage>
</organism>
<gene>
    <name evidence="3" type="ORF">G6321_00001740</name>
    <name evidence="2" type="ORF">G6321_52620</name>
</gene>
<dbReference type="AlphaFoldDB" id="A0A7Z0QLF6"/>
<geneLocation type="plasmid" evidence="3 4">
    <name>pBb323S2a</name>
</geneLocation>
<sequence>MLKEGIAAAHVNGLVHAAITRIMELRGLPAKSLQGDDKLNATLGLRSLDLAELVFELESVFGADPFQKLVPITSVRTVDDLVGAYRRLFDANGGQAHDVKELVEAQRASQSRREKRESRQ</sequence>
<evidence type="ECO:0000313" key="4">
    <source>
        <dbReference type="Proteomes" id="UP000564836"/>
    </source>
</evidence>
<feature type="domain" description="Carrier" evidence="1">
    <location>
        <begin position="9"/>
        <end position="89"/>
    </location>
</feature>
<protein>
    <submittedName>
        <fullName evidence="2">Acyl carrier protein</fullName>
    </submittedName>
</protein>
<dbReference type="Proteomes" id="UP000564836">
    <property type="component" value="Plasmid pBb323S2a"/>
</dbReference>
<dbReference type="InterPro" id="IPR009081">
    <property type="entry name" value="PP-bd_ACP"/>
</dbReference>
<dbReference type="InterPro" id="IPR036736">
    <property type="entry name" value="ACP-like_sf"/>
</dbReference>
<evidence type="ECO:0000313" key="2">
    <source>
        <dbReference type="EMBL" id="NYY96610.1"/>
    </source>
</evidence>
<dbReference type="EMBL" id="CP088278">
    <property type="protein sequence ID" value="UGX89520.1"/>
    <property type="molecule type" value="Genomic_DNA"/>
</dbReference>
<proteinExistence type="predicted"/>
<dbReference type="RefSeq" id="WP_049831997.1">
    <property type="nucleotide sequence ID" value="NZ_CP049700.1"/>
</dbReference>
<dbReference type="PROSITE" id="PS50075">
    <property type="entry name" value="CARRIER"/>
    <property type="match status" value="1"/>
</dbReference>
<accession>A0A7Z0QLF6</accession>
<name>A0A7Z0QLF6_9BRAD</name>
<dbReference type="EMBL" id="JACBFH010000004">
    <property type="protein sequence ID" value="NYY96610.1"/>
    <property type="molecule type" value="Genomic_DNA"/>
</dbReference>
<reference evidence="3 4" key="1">
    <citation type="journal article" date="2017" name="Syst. Appl. Microbiol.">
        <title>Soybeans inoculated with root zone soils of Canadian native legumes harbour diverse and novel Bradyrhizobium spp. that possess agricultural potential.</title>
        <authorList>
            <person name="Bromfield E.S.P."/>
            <person name="Cloutier S."/>
            <person name="Tambong J.T."/>
            <person name="Tran Thi T.V."/>
        </authorList>
    </citation>
    <scope>NUCLEOTIDE SEQUENCE [LARGE SCALE GENOMIC DNA]</scope>
    <source>
        <strain evidence="3 4">323S2</strain>
    </source>
</reference>
<reference evidence="3 4" key="3">
    <citation type="journal article" date="2022" name="Int. J. Syst. Evol. Microbiol.">
        <title>Strains of Bradyrhizobium barranii sp. nov. associated with legumes native to Canada are symbionts of soybeans and belong to different subspecies (subsp. barranii subsp. nov. and subsp. apii subsp. nov.) and symbiovars (sv. glycinearum and sv. septentrionale).</title>
        <authorList>
            <person name="Bromfield E.S.P."/>
            <person name="Cloutier S."/>
            <person name="Wasai-Hara S."/>
            <person name="Minamisawa K."/>
        </authorList>
    </citation>
    <scope>NUCLEOTIDE SEQUENCE [LARGE SCALE GENOMIC DNA]</scope>
    <source>
        <strain evidence="4">323S2</strain>
        <plasmid evidence="3 4">pBb323S2a</plasmid>
    </source>
</reference>
<evidence type="ECO:0000259" key="1">
    <source>
        <dbReference type="PROSITE" id="PS50075"/>
    </source>
</evidence>